<sequence length="763" mass="84216">MEQALSPRLTGANLTVNKDGIEVPIVKARNRGPDHLDDSSSVMSGTSLGSSNKRRNCHVCGDPEMSYKPFVKCTKCRRTLHQFCHKPDLDLTKPVPPGFVCGVCDDSMKCLQNSDGKLPSAGVGTKTTAVKLPTDKASTARSSPATFSKDPSVPKAPIPKEQLPNKPTLQNESSAAKCSVDSFGALPQFSDQRAPQSSTATLSKDIPLSSRIPPSSEDLPEKPAVQEESSTVNDGKLRCQAPGCGAIIFTATTANRTLCFKHEVFQKANDAKARPPPPKTAPVSRPFNKSKMYPARPDDKPFINKALKRKRTDLPKKTSISNDSSMRPKNSVLPKSVEPPKSATFAFDAPLTVSNRATQEKRDEFSFTAASSSFNSRYRNQSLGSANMFESVVDKEPTFSTPRSLPNSNILAEGSATNNTKTPDSARRSPNMPAESPEYEPPPPQMSHVSTWADEDEDEGNSPGSQIAQELRANAEEHHPADAEASPQLPALSPVEEQATGAESPMGVEDENFLGADAYINSLASEHLSSHRIGRRQPAESSARPVRSPKLSHGLDSDTEMNTGAHNVRLEVEDEDTSEFVIPVNRPLTTLEKRMELRGPYDESELDSYLKKQRDWDEDDIPTKDELDSQNWGYIDPRVVWPQRRMTDEEREAKIKQIAARGGRKANFGKVFTAQNLQEKAEGVWDIHQWQEKRDDDATRDLVRRMEELFQVENLANMVPATRNGRLVMMDREEPDEEQRGPGRRKKKNPPRVFTVNGAPNSI</sequence>
<feature type="region of interest" description="Disordered" evidence="5">
    <location>
        <begin position="132"/>
        <end position="174"/>
    </location>
</feature>
<dbReference type="InterPro" id="IPR001965">
    <property type="entry name" value="Znf_PHD"/>
</dbReference>
<dbReference type="InterPro" id="IPR011011">
    <property type="entry name" value="Znf_FYVE_PHD"/>
</dbReference>
<dbReference type="OrthoDB" id="3550599at2759"/>
<evidence type="ECO:0000256" key="1">
    <source>
        <dbReference type="ARBA" id="ARBA00022723"/>
    </source>
</evidence>
<reference evidence="7 8" key="1">
    <citation type="submission" date="2016-03" db="EMBL/GenBank/DDBJ databases">
        <authorList>
            <person name="Ploux O."/>
        </authorList>
    </citation>
    <scope>NUCLEOTIDE SEQUENCE [LARGE SCALE GENOMIC DNA]</scope>
    <source>
        <strain evidence="7 8">UAMH 11012</strain>
    </source>
</reference>
<organism evidence="7 8">
    <name type="scientific">Phialocephala subalpina</name>
    <dbReference type="NCBI Taxonomy" id="576137"/>
    <lineage>
        <taxon>Eukaryota</taxon>
        <taxon>Fungi</taxon>
        <taxon>Dikarya</taxon>
        <taxon>Ascomycota</taxon>
        <taxon>Pezizomycotina</taxon>
        <taxon>Leotiomycetes</taxon>
        <taxon>Helotiales</taxon>
        <taxon>Mollisiaceae</taxon>
        <taxon>Phialocephala</taxon>
        <taxon>Phialocephala fortinii species complex</taxon>
    </lineage>
</organism>
<dbReference type="AlphaFoldDB" id="A0A1L7X3Q6"/>
<dbReference type="InterPro" id="IPR013083">
    <property type="entry name" value="Znf_RING/FYVE/PHD"/>
</dbReference>
<feature type="region of interest" description="Disordered" evidence="5">
    <location>
        <begin position="30"/>
        <end position="49"/>
    </location>
</feature>
<protein>
    <recommendedName>
        <fullName evidence="6">PHD-type domain-containing protein</fullName>
    </recommendedName>
</protein>
<evidence type="ECO:0000259" key="6">
    <source>
        <dbReference type="PROSITE" id="PS50016"/>
    </source>
</evidence>
<evidence type="ECO:0000256" key="3">
    <source>
        <dbReference type="ARBA" id="ARBA00022833"/>
    </source>
</evidence>
<dbReference type="Pfam" id="PF00628">
    <property type="entry name" value="PHD"/>
    <property type="match status" value="1"/>
</dbReference>
<keyword evidence="1" id="KW-0479">Metal-binding</keyword>
<dbReference type="EMBL" id="FJOG01000014">
    <property type="protein sequence ID" value="CZR59646.1"/>
    <property type="molecule type" value="Genomic_DNA"/>
</dbReference>
<feature type="compositionally biased region" description="Polar residues" evidence="5">
    <location>
        <begin position="398"/>
        <end position="423"/>
    </location>
</feature>
<feature type="region of interest" description="Disordered" evidence="5">
    <location>
        <begin position="529"/>
        <end position="562"/>
    </location>
</feature>
<evidence type="ECO:0000256" key="4">
    <source>
        <dbReference type="PROSITE-ProRule" id="PRU00146"/>
    </source>
</evidence>
<dbReference type="CDD" id="cd15489">
    <property type="entry name" value="PHD_SF"/>
    <property type="match status" value="1"/>
</dbReference>
<keyword evidence="3" id="KW-0862">Zinc</keyword>
<feature type="region of interest" description="Disordered" evidence="5">
    <location>
        <begin position="722"/>
        <end position="763"/>
    </location>
</feature>
<feature type="compositionally biased region" description="Polar residues" evidence="5">
    <location>
        <begin position="318"/>
        <end position="328"/>
    </location>
</feature>
<dbReference type="Proteomes" id="UP000184330">
    <property type="component" value="Unassembled WGS sequence"/>
</dbReference>
<dbReference type="STRING" id="576137.A0A1L7X3Q6"/>
<keyword evidence="2 4" id="KW-0863">Zinc-finger</keyword>
<feature type="region of interest" description="Disordered" evidence="5">
    <location>
        <begin position="397"/>
        <end position="510"/>
    </location>
</feature>
<feature type="compositionally biased region" description="Polar residues" evidence="5">
    <location>
        <begin position="189"/>
        <end position="202"/>
    </location>
</feature>
<dbReference type="GO" id="GO:0008270">
    <property type="term" value="F:zinc ion binding"/>
    <property type="evidence" value="ECO:0007669"/>
    <property type="project" value="UniProtKB-KW"/>
</dbReference>
<feature type="domain" description="PHD-type" evidence="6">
    <location>
        <begin position="54"/>
        <end position="107"/>
    </location>
</feature>
<dbReference type="PROSITE" id="PS50016">
    <property type="entry name" value="ZF_PHD_2"/>
    <property type="match status" value="1"/>
</dbReference>
<feature type="compositionally biased region" description="Polar residues" evidence="5">
    <location>
        <begin position="165"/>
        <end position="174"/>
    </location>
</feature>
<proteinExistence type="predicted"/>
<dbReference type="InterPro" id="IPR019786">
    <property type="entry name" value="Zinc_finger_PHD-type_CS"/>
</dbReference>
<evidence type="ECO:0000256" key="2">
    <source>
        <dbReference type="ARBA" id="ARBA00022771"/>
    </source>
</evidence>
<dbReference type="InterPro" id="IPR019787">
    <property type="entry name" value="Znf_PHD-finger"/>
</dbReference>
<feature type="region of interest" description="Disordered" evidence="5">
    <location>
        <begin position="188"/>
        <end position="236"/>
    </location>
</feature>
<feature type="compositionally biased region" description="Polar residues" evidence="5">
    <location>
        <begin position="136"/>
        <end position="146"/>
    </location>
</feature>
<accession>A0A1L7X3Q6</accession>
<keyword evidence="8" id="KW-1185">Reference proteome</keyword>
<feature type="compositionally biased region" description="Basic and acidic residues" evidence="5">
    <location>
        <begin position="473"/>
        <end position="482"/>
    </location>
</feature>
<dbReference type="Gene3D" id="3.30.40.10">
    <property type="entry name" value="Zinc/RING finger domain, C3HC4 (zinc finger)"/>
    <property type="match status" value="1"/>
</dbReference>
<gene>
    <name evidence="7" type="ORF">PAC_09540</name>
</gene>
<dbReference type="SUPFAM" id="SSF57903">
    <property type="entry name" value="FYVE/PHD zinc finger"/>
    <property type="match status" value="1"/>
</dbReference>
<name>A0A1L7X3Q6_9HELO</name>
<evidence type="ECO:0000313" key="7">
    <source>
        <dbReference type="EMBL" id="CZR59646.1"/>
    </source>
</evidence>
<evidence type="ECO:0000256" key="5">
    <source>
        <dbReference type="SAM" id="MobiDB-lite"/>
    </source>
</evidence>
<dbReference type="PROSITE" id="PS01359">
    <property type="entry name" value="ZF_PHD_1"/>
    <property type="match status" value="1"/>
</dbReference>
<dbReference type="SMART" id="SM00249">
    <property type="entry name" value="PHD"/>
    <property type="match status" value="1"/>
</dbReference>
<evidence type="ECO:0000313" key="8">
    <source>
        <dbReference type="Proteomes" id="UP000184330"/>
    </source>
</evidence>
<feature type="region of interest" description="Disordered" evidence="5">
    <location>
        <begin position="268"/>
        <end position="342"/>
    </location>
</feature>
<feature type="compositionally biased region" description="Low complexity" evidence="5">
    <location>
        <begin position="39"/>
        <end position="49"/>
    </location>
</feature>